<organism evidence="7 8">
    <name type="scientific">Tetraparma gracilis</name>
    <dbReference type="NCBI Taxonomy" id="2962635"/>
    <lineage>
        <taxon>Eukaryota</taxon>
        <taxon>Sar</taxon>
        <taxon>Stramenopiles</taxon>
        <taxon>Ochrophyta</taxon>
        <taxon>Bolidophyceae</taxon>
        <taxon>Parmales</taxon>
        <taxon>Triparmaceae</taxon>
        <taxon>Tetraparma</taxon>
    </lineage>
</organism>
<keyword evidence="5" id="KW-0812">Transmembrane</keyword>
<dbReference type="Gene3D" id="3.30.530.20">
    <property type="match status" value="1"/>
</dbReference>
<proteinExistence type="predicted"/>
<evidence type="ECO:0000256" key="1">
    <source>
        <dbReference type="ARBA" id="ARBA00022614"/>
    </source>
</evidence>
<dbReference type="EMBL" id="BRYB01001349">
    <property type="protein sequence ID" value="GMI23737.1"/>
    <property type="molecule type" value="Genomic_DNA"/>
</dbReference>
<dbReference type="InterPro" id="IPR003591">
    <property type="entry name" value="Leu-rich_rpt_typical-subtyp"/>
</dbReference>
<evidence type="ECO:0000313" key="8">
    <source>
        <dbReference type="Proteomes" id="UP001165060"/>
    </source>
</evidence>
<dbReference type="Gene3D" id="3.80.10.10">
    <property type="entry name" value="Ribonuclease Inhibitor"/>
    <property type="match status" value="3"/>
</dbReference>
<evidence type="ECO:0000256" key="4">
    <source>
        <dbReference type="SAM" id="MobiDB-lite"/>
    </source>
</evidence>
<feature type="transmembrane region" description="Helical" evidence="5">
    <location>
        <begin position="349"/>
        <end position="373"/>
    </location>
</feature>
<dbReference type="InterPro" id="IPR032675">
    <property type="entry name" value="LRR_dom_sf"/>
</dbReference>
<feature type="transmembrane region" description="Helical" evidence="5">
    <location>
        <begin position="293"/>
        <end position="313"/>
    </location>
</feature>
<protein>
    <recommendedName>
        <fullName evidence="6">START domain-containing protein</fullName>
    </recommendedName>
</protein>
<evidence type="ECO:0000259" key="6">
    <source>
        <dbReference type="Pfam" id="PF01852"/>
    </source>
</evidence>
<evidence type="ECO:0000313" key="7">
    <source>
        <dbReference type="EMBL" id="GMI23737.1"/>
    </source>
</evidence>
<accession>A0ABQ6MCJ0</accession>
<reference evidence="7 8" key="1">
    <citation type="journal article" date="2023" name="Commun. Biol.">
        <title>Genome analysis of Parmales, the sister group of diatoms, reveals the evolutionary specialization of diatoms from phago-mixotrophs to photoautotrophs.</title>
        <authorList>
            <person name="Ban H."/>
            <person name="Sato S."/>
            <person name="Yoshikawa S."/>
            <person name="Yamada K."/>
            <person name="Nakamura Y."/>
            <person name="Ichinomiya M."/>
            <person name="Sato N."/>
            <person name="Blanc-Mathieu R."/>
            <person name="Endo H."/>
            <person name="Kuwata A."/>
            <person name="Ogata H."/>
        </authorList>
    </citation>
    <scope>NUCLEOTIDE SEQUENCE [LARGE SCALE GENOMIC DNA]</scope>
</reference>
<dbReference type="PROSITE" id="PS51450">
    <property type="entry name" value="LRR"/>
    <property type="match status" value="1"/>
</dbReference>
<evidence type="ECO:0000256" key="2">
    <source>
        <dbReference type="ARBA" id="ARBA00022729"/>
    </source>
</evidence>
<evidence type="ECO:0000256" key="3">
    <source>
        <dbReference type="ARBA" id="ARBA00022737"/>
    </source>
</evidence>
<dbReference type="Pfam" id="PF13855">
    <property type="entry name" value="LRR_8"/>
    <property type="match status" value="1"/>
</dbReference>
<keyword evidence="5" id="KW-0472">Membrane</keyword>
<comment type="caution">
    <text evidence="7">The sequence shown here is derived from an EMBL/GenBank/DDBJ whole genome shotgun (WGS) entry which is preliminary data.</text>
</comment>
<feature type="domain" description="START" evidence="6">
    <location>
        <begin position="668"/>
        <end position="776"/>
    </location>
</feature>
<dbReference type="SMART" id="SM01411">
    <property type="entry name" value="Ephrin_rec_like"/>
    <property type="match status" value="3"/>
</dbReference>
<dbReference type="Proteomes" id="UP001165060">
    <property type="component" value="Unassembled WGS sequence"/>
</dbReference>
<keyword evidence="3" id="KW-0677">Repeat</keyword>
<keyword evidence="5" id="KW-1133">Transmembrane helix</keyword>
<dbReference type="SUPFAM" id="SSF57184">
    <property type="entry name" value="Growth factor receptor domain"/>
    <property type="match status" value="1"/>
</dbReference>
<gene>
    <name evidence="7" type="ORF">TeGR_g15202</name>
</gene>
<feature type="transmembrane region" description="Helical" evidence="5">
    <location>
        <begin position="484"/>
        <end position="501"/>
    </location>
</feature>
<feature type="transmembrane region" description="Helical" evidence="5">
    <location>
        <begin position="385"/>
        <end position="406"/>
    </location>
</feature>
<dbReference type="InterPro" id="IPR009030">
    <property type="entry name" value="Growth_fac_rcpt_cys_sf"/>
</dbReference>
<dbReference type="CDD" id="cd00185">
    <property type="entry name" value="TNFRSF"/>
    <property type="match status" value="1"/>
</dbReference>
<dbReference type="SUPFAM" id="SSF52058">
    <property type="entry name" value="L domain-like"/>
    <property type="match status" value="1"/>
</dbReference>
<sequence length="1815" mass="195401">MTFLFNRVYETYNPAPSLLTNTSFIDVSMLPLPPAPAIPSSSNCTWFSGADVWPMDLSSTNSTAPDSSLLPFSFLRSSVCMDDYSAADQGKLEGTIDALDMIAVAAGVGDDEWQKDECKAYLKRAARLATTPYCSPSSCAPLGFCDSDCLAGREFCGRLTTYDGVLEQVLPGGDFYGVLGSMVGADVLPCTVELLQLVSGGGDDTKICDSSSSTFSNMAFGSTPYVDCLPLSVDDPNTFLRNASSSSGSCSFSTWDEHDADFAAVEAHNAELLLNATLAVEEPRPTFPWWRGVVLPALPILQALLIFLGRILAKGTKQEESLASVTPVLDGAQENSYRDFVHGLRFRDWFGGSGVFVSTALLAQAVIAVILGFRAEAAEIPAVQVVCLHGIAVYAAFHLFNSAVYWRTLVEGLFDVQEGNVDPLAALDKIPAAKRLMKWYNDNFAIHTGGKYSLLLVIGAEVFEVLVQATNANSMAGYLDWPTLSFYGTLVSVNCILFGICMLSDERLVSPSVVITVDVIMDACYIMFNIFYVSNPASYWAIIMPLFLSVDMLNDSMTLHAHESVKYTLFKRNARKKNDESKANGTFEHDVIVDFAKRLNAGAENNRKEIRAPKGFDEFGPRLFAEDSGDAAADTLLMEWVLPGVTPGQAFTFDNRYTREERGTGTEKILQVFSKTHQVSHAVFADSALNHVLSRRDSVAETVWKKLKLENGNDMFLVVNQPCEHPEAPPAKAFVRAHLYYGLKYEGTADGTKITVLSTLDPGGFLPTAIVNFVVEDALKASLLVYNTYFIDRKDIDGSDNGGVWPDDENLYKYEFEGEGEKSKVGRRGSAEIREVIGAQSKTSDELVASGEPPADTSRRTARNTAHGLKKMMMSLKTQRPSSIASQESSLRNAVTKTSEADVLLKDSVAKLRSVLGYFFLLVGTGLIIYVSTKGGRQEKVCEEEFGTCVWGRIKPKLYFKDGLLADSTCGVGVDGNENEDGWELDVSGCELEELGGWREAFADLEVLDLSDNELAELPGWLGEGKMGKLRKLRASNNKLQNFTFVDWRKSVGGVNSTALELVDLRENEIVELPYEMMDVVGGGVRLLFDGNPCAEEVDWSGLGKDRLPARMGVGYDNGGFGGSLKVLKLGRNELDESVFGELVAANFTRIEELDVSRNALGGIGEEGVRGLERLKRLNVSGNTDVGARDLVATPEDLEMLNASFCGVDDITGEQAVELQDRNMVLHGNPVTDITWAYQGALTKIPAWLRTLEKVWKADLQYCDVKEIKGGAFPASLEDLHVGNQLAGLRLRTDSFAGLSELRRLDIGTNKLTEGDMHPGLFGDAELEKLLLRGNTDMLNFDAAALFPGSSGQQIEYLDLENCGLTGIGGESGTNLNGLLALEELHLGTNNFGDNIVANTFAGLEALERLDLKDANLTSLPEDTFAGLDNLEYLYLSDNNFGDKIATDTFSGLCNSKGVTFDGENDYVDLDDWEWGGAVSIEVLAKYESFGEYSPVFGFGNGFESDNVYLANIETVSTMVWSIRQGDNQEKACQVGRFGSSGSCEACAAGETTMGAGATSAADCEACPAGRIGNSGGFCSACTVGRYSGSPGAVGCEECGAGKATSGQGAVSAAECQECPAGQYGSASGEACEECPLGRYSGSQGAVGCDECDEGKASHAGSATCVDGCVWSIFIDAADTGKFLHLAEVQAFDAEGELIAPSGAEMHSFGVGVNAEFHVPGNCIDGDLDTICHSAGDGTEEFLRVDFVVDVGRLSTISVANMASCCQSRIVGAKVHVAMGRPGSNAEAREVAVWTGEIEAGAPEYTFEPTSEITC</sequence>
<keyword evidence="1" id="KW-0433">Leucine-rich repeat</keyword>
<dbReference type="InterPro" id="IPR001611">
    <property type="entry name" value="Leu-rich_rpt"/>
</dbReference>
<dbReference type="InterPro" id="IPR002913">
    <property type="entry name" value="START_lipid-bd_dom"/>
</dbReference>
<dbReference type="Gene3D" id="2.10.50.10">
    <property type="entry name" value="Tumor Necrosis Factor Receptor, subunit A, domain 2"/>
    <property type="match status" value="1"/>
</dbReference>
<dbReference type="PANTHER" id="PTHR24373">
    <property type="entry name" value="SLIT RELATED LEUCINE-RICH REPEAT NEURONAL PROTEIN"/>
    <property type="match status" value="1"/>
</dbReference>
<keyword evidence="2" id="KW-0732">Signal</keyword>
<keyword evidence="8" id="KW-1185">Reference proteome</keyword>
<dbReference type="SUPFAM" id="SSF55961">
    <property type="entry name" value="Bet v1-like"/>
    <property type="match status" value="1"/>
</dbReference>
<feature type="region of interest" description="Disordered" evidence="4">
    <location>
        <begin position="841"/>
        <end position="862"/>
    </location>
</feature>
<name>A0ABQ6MCJ0_9STRA</name>
<dbReference type="Pfam" id="PF01852">
    <property type="entry name" value="START"/>
    <property type="match status" value="1"/>
</dbReference>
<dbReference type="InterPro" id="IPR023393">
    <property type="entry name" value="START-like_dom_sf"/>
</dbReference>
<dbReference type="InterPro" id="IPR050328">
    <property type="entry name" value="Dev_Immune_Receptor"/>
</dbReference>
<dbReference type="PANTHER" id="PTHR24373:SF370">
    <property type="entry name" value="FISH-LIPS, ISOFORM E"/>
    <property type="match status" value="1"/>
</dbReference>
<evidence type="ECO:0000256" key="5">
    <source>
        <dbReference type="SAM" id="Phobius"/>
    </source>
</evidence>
<dbReference type="SMART" id="SM00369">
    <property type="entry name" value="LRR_TYP"/>
    <property type="match status" value="7"/>
</dbReference>